<dbReference type="Proteomes" id="UP000092154">
    <property type="component" value="Unassembled WGS sequence"/>
</dbReference>
<proteinExistence type="predicted"/>
<accession>A0A1B7ML01</accession>
<dbReference type="AlphaFoldDB" id="A0A1B7ML01"/>
<dbReference type="EMBL" id="KV448802">
    <property type="protein sequence ID" value="OAX33261.1"/>
    <property type="molecule type" value="Genomic_DNA"/>
</dbReference>
<evidence type="ECO:0000313" key="1">
    <source>
        <dbReference type="EMBL" id="OAX33261.1"/>
    </source>
</evidence>
<organism evidence="1 2">
    <name type="scientific">Rhizopogon vinicolor AM-OR11-026</name>
    <dbReference type="NCBI Taxonomy" id="1314800"/>
    <lineage>
        <taxon>Eukaryota</taxon>
        <taxon>Fungi</taxon>
        <taxon>Dikarya</taxon>
        <taxon>Basidiomycota</taxon>
        <taxon>Agaricomycotina</taxon>
        <taxon>Agaricomycetes</taxon>
        <taxon>Agaricomycetidae</taxon>
        <taxon>Boletales</taxon>
        <taxon>Suillineae</taxon>
        <taxon>Rhizopogonaceae</taxon>
        <taxon>Rhizopogon</taxon>
    </lineage>
</organism>
<sequence>MVLLDKEASAKRITKFVVFISRTAMSDPFFKRSKPNTIDLLGFYAAEAKFDFERTVEDRAQSLRAIGNHLDDNILKIKPTGRDSGS</sequence>
<name>A0A1B7ML01_9AGAM</name>
<keyword evidence="2" id="KW-1185">Reference proteome</keyword>
<reference evidence="1 2" key="1">
    <citation type="submission" date="2016-06" db="EMBL/GenBank/DDBJ databases">
        <title>Comparative genomics of the ectomycorrhizal sister species Rhizopogon vinicolor and Rhizopogon vesiculosus (Basidiomycota: Boletales) reveals a divergence of the mating type B locus.</title>
        <authorList>
            <consortium name="DOE Joint Genome Institute"/>
            <person name="Mujic A.B."/>
            <person name="Kuo A."/>
            <person name="Tritt A."/>
            <person name="Lipzen A."/>
            <person name="Chen C."/>
            <person name="Johnson J."/>
            <person name="Sharma A."/>
            <person name="Barry K."/>
            <person name="Grigoriev I.V."/>
            <person name="Spatafora J.W."/>
        </authorList>
    </citation>
    <scope>NUCLEOTIDE SEQUENCE [LARGE SCALE GENOMIC DNA]</scope>
    <source>
        <strain evidence="1 2">AM-OR11-026</strain>
    </source>
</reference>
<gene>
    <name evidence="1" type="ORF">K503DRAFT_804506</name>
</gene>
<evidence type="ECO:0000313" key="2">
    <source>
        <dbReference type="Proteomes" id="UP000092154"/>
    </source>
</evidence>
<protein>
    <submittedName>
        <fullName evidence="1">Uncharacterized protein</fullName>
    </submittedName>
</protein>
<dbReference type="InParanoid" id="A0A1B7ML01"/>